<dbReference type="InterPro" id="IPR007387">
    <property type="entry name" value="TRAP_DctQ"/>
</dbReference>
<keyword evidence="6 9" id="KW-1133">Transmembrane helix</keyword>
<keyword evidence="2 9" id="KW-0813">Transport</keyword>
<evidence type="ECO:0000259" key="10">
    <source>
        <dbReference type="Pfam" id="PF04290"/>
    </source>
</evidence>
<keyword evidence="3" id="KW-1003">Cell membrane</keyword>
<comment type="subunit">
    <text evidence="9">The complex comprises the extracytoplasmic solute receptor protein and the two transmembrane proteins.</text>
</comment>
<dbReference type="AlphaFoldDB" id="A0A1G9FX01"/>
<dbReference type="PANTHER" id="PTHR35011:SF10">
    <property type="entry name" value="TRAP TRANSPORTER SMALL PERMEASE PROTEIN"/>
    <property type="match status" value="1"/>
</dbReference>
<feature type="transmembrane region" description="Helical" evidence="9">
    <location>
        <begin position="139"/>
        <end position="169"/>
    </location>
</feature>
<evidence type="ECO:0000256" key="9">
    <source>
        <dbReference type="RuleBase" id="RU369079"/>
    </source>
</evidence>
<evidence type="ECO:0000256" key="8">
    <source>
        <dbReference type="ARBA" id="ARBA00038436"/>
    </source>
</evidence>
<evidence type="ECO:0000256" key="2">
    <source>
        <dbReference type="ARBA" id="ARBA00022448"/>
    </source>
</evidence>
<dbReference type="GO" id="GO:0005886">
    <property type="term" value="C:plasma membrane"/>
    <property type="evidence" value="ECO:0007669"/>
    <property type="project" value="UniProtKB-SubCell"/>
</dbReference>
<keyword evidence="12" id="KW-1185">Reference proteome</keyword>
<evidence type="ECO:0000256" key="6">
    <source>
        <dbReference type="ARBA" id="ARBA00022989"/>
    </source>
</evidence>
<evidence type="ECO:0000313" key="12">
    <source>
        <dbReference type="Proteomes" id="UP000198654"/>
    </source>
</evidence>
<organism evidence="11 12">
    <name type="scientific">Modicisalibacter muralis</name>
    <dbReference type="NCBI Taxonomy" id="119000"/>
    <lineage>
        <taxon>Bacteria</taxon>
        <taxon>Pseudomonadati</taxon>
        <taxon>Pseudomonadota</taxon>
        <taxon>Gammaproteobacteria</taxon>
        <taxon>Oceanospirillales</taxon>
        <taxon>Halomonadaceae</taxon>
        <taxon>Modicisalibacter</taxon>
    </lineage>
</organism>
<accession>A0A1G9FX01</accession>
<evidence type="ECO:0000313" key="11">
    <source>
        <dbReference type="EMBL" id="SDK92878.1"/>
    </source>
</evidence>
<comment type="function">
    <text evidence="9">Part of the tripartite ATP-independent periplasmic (TRAP) transport system.</text>
</comment>
<dbReference type="InterPro" id="IPR055348">
    <property type="entry name" value="DctQ"/>
</dbReference>
<comment type="similarity">
    <text evidence="8 9">Belongs to the TRAP transporter small permease family.</text>
</comment>
<evidence type="ECO:0000256" key="7">
    <source>
        <dbReference type="ARBA" id="ARBA00023136"/>
    </source>
</evidence>
<evidence type="ECO:0000256" key="5">
    <source>
        <dbReference type="ARBA" id="ARBA00022692"/>
    </source>
</evidence>
<dbReference type="EMBL" id="FNGI01000001">
    <property type="protein sequence ID" value="SDK92878.1"/>
    <property type="molecule type" value="Genomic_DNA"/>
</dbReference>
<keyword evidence="4 9" id="KW-0997">Cell inner membrane</keyword>
<feature type="domain" description="Tripartite ATP-independent periplasmic transporters DctQ component" evidence="10">
    <location>
        <begin position="24"/>
        <end position="162"/>
    </location>
</feature>
<dbReference type="Proteomes" id="UP000198654">
    <property type="component" value="Unassembled WGS sequence"/>
</dbReference>
<protein>
    <recommendedName>
        <fullName evidence="9">TRAP transporter small permease protein</fullName>
    </recommendedName>
</protein>
<evidence type="ECO:0000256" key="4">
    <source>
        <dbReference type="ARBA" id="ARBA00022519"/>
    </source>
</evidence>
<evidence type="ECO:0000256" key="1">
    <source>
        <dbReference type="ARBA" id="ARBA00004429"/>
    </source>
</evidence>
<dbReference type="OrthoDB" id="26202at2"/>
<dbReference type="Pfam" id="PF04290">
    <property type="entry name" value="DctQ"/>
    <property type="match status" value="1"/>
</dbReference>
<gene>
    <name evidence="11" type="ORF">SAMN05661010_00535</name>
</gene>
<keyword evidence="5 9" id="KW-0812">Transmembrane</keyword>
<feature type="transmembrane region" description="Helical" evidence="9">
    <location>
        <begin position="56"/>
        <end position="76"/>
    </location>
</feature>
<name>A0A1G9FX01_9GAMM</name>
<feature type="transmembrane region" description="Helical" evidence="9">
    <location>
        <begin position="96"/>
        <end position="119"/>
    </location>
</feature>
<dbReference type="PANTHER" id="PTHR35011">
    <property type="entry name" value="2,3-DIKETO-L-GULONATE TRAP TRANSPORTER SMALL PERMEASE PROTEIN YIAM"/>
    <property type="match status" value="1"/>
</dbReference>
<sequence length="187" mass="19989">MRYRLRPLYTLGGYGSAVCLCLICAMITAQICGRLLDVLVIALGGDSLGLSIPGLAEVSGFLLVGASFLGLAYTFVHGGHIRVTLVTGQLPPRIRVFVELWCLTVALALCAYLGWYTWVLLADSIAFGQVSYGMVPVPLWIPQGAMLLGIALFCLALAEAWLATCVIAFTRPGAFRVDDDAAHSPEP</sequence>
<dbReference type="GO" id="GO:0015740">
    <property type="term" value="P:C4-dicarboxylate transport"/>
    <property type="evidence" value="ECO:0007669"/>
    <property type="project" value="TreeGrafter"/>
</dbReference>
<proteinExistence type="inferred from homology"/>
<comment type="subcellular location">
    <subcellularLocation>
        <location evidence="1 9">Cell inner membrane</location>
        <topology evidence="1 9">Multi-pass membrane protein</topology>
    </subcellularLocation>
</comment>
<reference evidence="11 12" key="1">
    <citation type="submission" date="2016-10" db="EMBL/GenBank/DDBJ databases">
        <authorList>
            <person name="de Groot N.N."/>
        </authorList>
    </citation>
    <scope>NUCLEOTIDE SEQUENCE [LARGE SCALE GENOMIC DNA]</scope>
    <source>
        <strain evidence="11 12">DSM 14789</strain>
    </source>
</reference>
<dbReference type="STRING" id="119000.SAMN05661010_00535"/>
<dbReference type="GO" id="GO:0022857">
    <property type="term" value="F:transmembrane transporter activity"/>
    <property type="evidence" value="ECO:0007669"/>
    <property type="project" value="UniProtKB-UniRule"/>
</dbReference>
<feature type="transmembrane region" description="Helical" evidence="9">
    <location>
        <begin position="12"/>
        <end position="36"/>
    </location>
</feature>
<dbReference type="RefSeq" id="WP_089725218.1">
    <property type="nucleotide sequence ID" value="NZ_FNGI01000001.1"/>
</dbReference>
<evidence type="ECO:0000256" key="3">
    <source>
        <dbReference type="ARBA" id="ARBA00022475"/>
    </source>
</evidence>
<keyword evidence="7 9" id="KW-0472">Membrane</keyword>